<proteinExistence type="predicted"/>
<evidence type="ECO:0000313" key="1">
    <source>
        <dbReference type="EMBL" id="SIT46408.1"/>
    </source>
</evidence>
<reference evidence="1" key="1">
    <citation type="submission" date="2016-12" db="EMBL/GenBank/DDBJ databases">
        <authorList>
            <person name="Moulin L."/>
        </authorList>
    </citation>
    <scope>NUCLEOTIDE SEQUENCE [LARGE SCALE GENOMIC DNA]</scope>
    <source>
        <strain evidence="1">STM 7183</strain>
    </source>
</reference>
<organism evidence="1 2">
    <name type="scientific">Paraburkholderia piptadeniae</name>
    <dbReference type="NCBI Taxonomy" id="1701573"/>
    <lineage>
        <taxon>Bacteria</taxon>
        <taxon>Pseudomonadati</taxon>
        <taxon>Pseudomonadota</taxon>
        <taxon>Betaproteobacteria</taxon>
        <taxon>Burkholderiales</taxon>
        <taxon>Burkholderiaceae</taxon>
        <taxon>Paraburkholderia</taxon>
    </lineage>
</organism>
<name>A0A1N7SG77_9BURK</name>
<gene>
    <name evidence="1" type="ORF">BN2476_500210</name>
</gene>
<dbReference type="Proteomes" id="UP000195569">
    <property type="component" value="Unassembled WGS sequence"/>
</dbReference>
<comment type="caution">
    <text evidence="1">The sequence shown here is derived from an EMBL/GenBank/DDBJ whole genome shotgun (WGS) entry which is preliminary data.</text>
</comment>
<keyword evidence="2" id="KW-1185">Reference proteome</keyword>
<protein>
    <submittedName>
        <fullName evidence="1">Uncharacterized protein</fullName>
    </submittedName>
</protein>
<evidence type="ECO:0000313" key="2">
    <source>
        <dbReference type="Proteomes" id="UP000195569"/>
    </source>
</evidence>
<dbReference type="AlphaFoldDB" id="A0A1N7SG77"/>
<sequence length="20" mass="2259">MFARRIYRGILRYASAVGGT</sequence>
<accession>A0A1N7SG77</accession>
<dbReference type="EMBL" id="CYGY02000050">
    <property type="protein sequence ID" value="SIT46408.1"/>
    <property type="molecule type" value="Genomic_DNA"/>
</dbReference>